<reference evidence="1" key="2">
    <citation type="submission" date="2023-01" db="EMBL/GenBank/DDBJ databases">
        <authorList>
            <person name="Sun Q."/>
            <person name="Evtushenko L."/>
        </authorList>
    </citation>
    <scope>NUCLEOTIDE SEQUENCE</scope>
    <source>
        <strain evidence="1">VKM B-2484</strain>
    </source>
</reference>
<evidence type="ECO:0008006" key="3">
    <source>
        <dbReference type="Google" id="ProtNLM"/>
    </source>
</evidence>
<accession>A0A9W6N021</accession>
<gene>
    <name evidence="1" type="ORF">GCM10017643_27260</name>
</gene>
<dbReference type="AlphaFoldDB" id="A0A9W6N021"/>
<reference evidence="1" key="1">
    <citation type="journal article" date="2014" name="Int. J. Syst. Evol. Microbiol.">
        <title>Complete genome sequence of Corynebacterium casei LMG S-19264T (=DSM 44701T), isolated from a smear-ripened cheese.</title>
        <authorList>
            <consortium name="US DOE Joint Genome Institute (JGI-PGF)"/>
            <person name="Walter F."/>
            <person name="Albersmeier A."/>
            <person name="Kalinowski J."/>
            <person name="Ruckert C."/>
        </authorList>
    </citation>
    <scope>NUCLEOTIDE SEQUENCE</scope>
    <source>
        <strain evidence="1">VKM B-2484</strain>
    </source>
</reference>
<dbReference type="Gene3D" id="2.60.120.200">
    <property type="match status" value="1"/>
</dbReference>
<sequence length="290" mass="29236">MLGTGNAIGQTVLYGGRRTAPRPFDGFTALYTALGYKRLLSSHTGDILVARRSSDDDLEGFGFRADGTLDTDALLAWAGAASAYVSTWYDQSGNGRHALNATAAAQPRLVNAGVLDVDAAGNPAAVFDGSNDCLRLQNALGFSQAADQITMAARASVTNGAIGPWLFCDVWSGTDVRSGISLPTPTSARAGGRRVAGGAAAYAVGASSTGWHAHIGRIDYAGATADITVDGVTASAAFLAPGATSADTASAAPPTIGGANTVLFMAGQVSTLVLAREALDPAGLTTALLG</sequence>
<organism evidence="1 2">
    <name type="scientific">Ancylobacter dichloromethanicus</name>
    <dbReference type="NCBI Taxonomy" id="518825"/>
    <lineage>
        <taxon>Bacteria</taxon>
        <taxon>Pseudomonadati</taxon>
        <taxon>Pseudomonadota</taxon>
        <taxon>Alphaproteobacteria</taxon>
        <taxon>Hyphomicrobiales</taxon>
        <taxon>Xanthobacteraceae</taxon>
        <taxon>Ancylobacter</taxon>
    </lineage>
</organism>
<keyword evidence="2" id="KW-1185">Reference proteome</keyword>
<proteinExistence type="predicted"/>
<dbReference type="Proteomes" id="UP001143370">
    <property type="component" value="Unassembled WGS sequence"/>
</dbReference>
<dbReference type="RefSeq" id="WP_213371179.1">
    <property type="nucleotide sequence ID" value="NZ_BSFJ01000018.1"/>
</dbReference>
<comment type="caution">
    <text evidence="1">The sequence shown here is derived from an EMBL/GenBank/DDBJ whole genome shotgun (WGS) entry which is preliminary data.</text>
</comment>
<dbReference type="EMBL" id="BSFJ01000018">
    <property type="protein sequence ID" value="GLK72610.1"/>
    <property type="molecule type" value="Genomic_DNA"/>
</dbReference>
<protein>
    <recommendedName>
        <fullName evidence="3">Alpha-L-arabinofuranosidase B catalytic domain-containing protein</fullName>
    </recommendedName>
</protein>
<name>A0A9W6N021_9HYPH</name>
<evidence type="ECO:0000313" key="1">
    <source>
        <dbReference type="EMBL" id="GLK72610.1"/>
    </source>
</evidence>
<evidence type="ECO:0000313" key="2">
    <source>
        <dbReference type="Proteomes" id="UP001143370"/>
    </source>
</evidence>